<evidence type="ECO:0000313" key="4">
    <source>
        <dbReference type="Proteomes" id="UP000010116"/>
    </source>
</evidence>
<dbReference type="InterPro" id="IPR025857">
    <property type="entry name" value="MacB_PCD"/>
</dbReference>
<accession>J4V1Y1</accession>
<keyword evidence="3" id="KW-0449">Lipoprotein</keyword>
<sequence>MSNISFKLGYKYLRSPKGGLFSFTSILAISGMTIGIASLIITLSVMNGFERELKNRILGVIPHSLILNETSITNYEELIRDLEKDSNILKASPFIQTQGIISANNQSRGVNLSAIDVLNEKEMTIIPEYMSVGSIENLLEPNTVIVGSWLAMYLGVYLGDEIILTTPDIKSTIFGSLPKSFRLKIVGVYELKSELDQSLILTSHSFGQKVKGLKRFNSIHKTKNKRHITS</sequence>
<organism evidence="3 4">
    <name type="scientific">SAR86 cluster bacterium SAR86B</name>
    <dbReference type="NCBI Taxonomy" id="1123867"/>
    <lineage>
        <taxon>Bacteria</taxon>
        <taxon>Pseudomonadati</taxon>
        <taxon>Pseudomonadota</taxon>
        <taxon>Gammaproteobacteria</taxon>
        <taxon>SAR86 cluster</taxon>
    </lineage>
</organism>
<evidence type="ECO:0000259" key="2">
    <source>
        <dbReference type="Pfam" id="PF12704"/>
    </source>
</evidence>
<dbReference type="GO" id="GO:0098797">
    <property type="term" value="C:plasma membrane protein complex"/>
    <property type="evidence" value="ECO:0007669"/>
    <property type="project" value="TreeGrafter"/>
</dbReference>
<dbReference type="InterPro" id="IPR051447">
    <property type="entry name" value="Lipoprotein-release_system"/>
</dbReference>
<keyword evidence="1" id="KW-0472">Membrane</keyword>
<feature type="transmembrane region" description="Helical" evidence="1">
    <location>
        <begin position="20"/>
        <end position="46"/>
    </location>
</feature>
<proteinExistence type="predicted"/>
<keyword evidence="1" id="KW-1133">Transmembrane helix</keyword>
<name>J4V1Y1_9GAMM</name>
<evidence type="ECO:0000256" key="1">
    <source>
        <dbReference type="SAM" id="Phobius"/>
    </source>
</evidence>
<dbReference type="AlphaFoldDB" id="J4V1Y1"/>
<dbReference type="HOGENOM" id="CLU_1204108_0_0_6"/>
<dbReference type="Pfam" id="PF12704">
    <property type="entry name" value="MacB_PCD"/>
    <property type="match status" value="1"/>
</dbReference>
<feature type="domain" description="MacB-like periplasmic core" evidence="2">
    <location>
        <begin position="25"/>
        <end position="193"/>
    </location>
</feature>
<reference evidence="3 4" key="1">
    <citation type="journal article" date="2012" name="ISME J.">
        <title>Genomic insights to SAR86, an abundant and uncultivated marine bacterial lineage.</title>
        <authorList>
            <person name="Dupont C.L."/>
            <person name="Rusch D.B."/>
            <person name="Yooseph S."/>
            <person name="Lombardo M.J."/>
            <person name="Richter R.A."/>
            <person name="Valas R."/>
            <person name="Novotny M."/>
            <person name="Yee-Greenbaum J."/>
            <person name="Selengut J.D."/>
            <person name="Haft D.H."/>
            <person name="Halpern A.L."/>
            <person name="Lasken R.S."/>
            <person name="Nealson K."/>
            <person name="Friedman R."/>
            <person name="Venter J.C."/>
        </authorList>
    </citation>
    <scope>NUCLEOTIDE SEQUENCE [LARGE SCALE GENOMIC DNA]</scope>
</reference>
<dbReference type="Proteomes" id="UP000010116">
    <property type="component" value="Unassembled WGS sequence"/>
</dbReference>
<dbReference type="PANTHER" id="PTHR30489:SF0">
    <property type="entry name" value="LIPOPROTEIN-RELEASING SYSTEM TRANSMEMBRANE PROTEIN LOLE"/>
    <property type="match status" value="1"/>
</dbReference>
<gene>
    <name evidence="3" type="ORF">NT02SARS_1126</name>
</gene>
<dbReference type="GO" id="GO:0044874">
    <property type="term" value="P:lipoprotein localization to outer membrane"/>
    <property type="evidence" value="ECO:0007669"/>
    <property type="project" value="TreeGrafter"/>
</dbReference>
<keyword evidence="1" id="KW-0812">Transmembrane</keyword>
<dbReference type="PANTHER" id="PTHR30489">
    <property type="entry name" value="LIPOPROTEIN-RELEASING SYSTEM TRANSMEMBRANE PROTEIN LOLE"/>
    <property type="match status" value="1"/>
</dbReference>
<dbReference type="EMBL" id="JH611190">
    <property type="protein sequence ID" value="EJP72587.1"/>
    <property type="molecule type" value="Genomic_DNA"/>
</dbReference>
<protein>
    <submittedName>
        <fullName evidence="3">Outer membrane lipoprotein ABC transporter membrane protein</fullName>
    </submittedName>
</protein>
<evidence type="ECO:0000313" key="3">
    <source>
        <dbReference type="EMBL" id="EJP72587.1"/>
    </source>
</evidence>